<feature type="domain" description="RRM" evidence="18">
    <location>
        <begin position="194"/>
        <end position="268"/>
    </location>
</feature>
<dbReference type="InterPro" id="IPR036855">
    <property type="entry name" value="Znf_CCCH_sf"/>
</dbReference>
<dbReference type="Proteomes" id="UP000223968">
    <property type="component" value="Unassembled WGS sequence"/>
</dbReference>
<dbReference type="GO" id="GO:0071007">
    <property type="term" value="C:U2-type catalytic step 2 spliceosome"/>
    <property type="evidence" value="ECO:0007669"/>
    <property type="project" value="TreeGrafter"/>
</dbReference>
<feature type="region of interest" description="Disordered" evidence="17">
    <location>
        <begin position="357"/>
        <end position="415"/>
    </location>
</feature>
<accession>A0A2B7XXL3</accession>
<dbReference type="CDD" id="cd12360">
    <property type="entry name" value="RRM_cwf2"/>
    <property type="match status" value="1"/>
</dbReference>
<keyword evidence="11" id="KW-0539">Nucleus</keyword>
<dbReference type="OrthoDB" id="10251848at2759"/>
<evidence type="ECO:0000256" key="1">
    <source>
        <dbReference type="ARBA" id="ARBA00004123"/>
    </source>
</evidence>
<dbReference type="PROSITE" id="PS50102">
    <property type="entry name" value="RRM"/>
    <property type="match status" value="1"/>
</dbReference>
<gene>
    <name evidence="20" type="ORF">AJ79_03371</name>
</gene>
<dbReference type="InterPro" id="IPR034181">
    <property type="entry name" value="Cwc2_RRM"/>
</dbReference>
<dbReference type="FunFam" id="3.30.70.330:FF:000249">
    <property type="entry name" value="Pre-mRNA-splicing factor CWC2, variant"/>
    <property type="match status" value="1"/>
</dbReference>
<feature type="region of interest" description="Disordered" evidence="17">
    <location>
        <begin position="1"/>
        <end position="86"/>
    </location>
</feature>
<dbReference type="GO" id="GO:0036002">
    <property type="term" value="F:pre-mRNA binding"/>
    <property type="evidence" value="ECO:0007669"/>
    <property type="project" value="TreeGrafter"/>
</dbReference>
<keyword evidence="7 16" id="KW-0863">Zinc-finger</keyword>
<evidence type="ECO:0000256" key="10">
    <source>
        <dbReference type="ARBA" id="ARBA00023187"/>
    </source>
</evidence>
<dbReference type="GO" id="GO:0006397">
    <property type="term" value="P:mRNA processing"/>
    <property type="evidence" value="ECO:0007669"/>
    <property type="project" value="UniProtKB-KW"/>
</dbReference>
<comment type="subcellular location">
    <subcellularLocation>
        <location evidence="1">Nucleus</location>
    </subcellularLocation>
</comment>
<evidence type="ECO:0000256" key="15">
    <source>
        <dbReference type="PROSITE-ProRule" id="PRU00176"/>
    </source>
</evidence>
<evidence type="ECO:0000256" key="16">
    <source>
        <dbReference type="PROSITE-ProRule" id="PRU00723"/>
    </source>
</evidence>
<evidence type="ECO:0000256" key="12">
    <source>
        <dbReference type="ARBA" id="ARBA00023306"/>
    </source>
</evidence>
<dbReference type="GO" id="GO:0017070">
    <property type="term" value="F:U6 snRNA binding"/>
    <property type="evidence" value="ECO:0007669"/>
    <property type="project" value="TreeGrafter"/>
</dbReference>
<evidence type="ECO:0000256" key="8">
    <source>
        <dbReference type="ARBA" id="ARBA00022833"/>
    </source>
</evidence>
<comment type="caution">
    <text evidence="20">The sequence shown here is derived from an EMBL/GenBank/DDBJ whole genome shotgun (WGS) entry which is preliminary data.</text>
</comment>
<evidence type="ECO:0000256" key="9">
    <source>
        <dbReference type="ARBA" id="ARBA00022884"/>
    </source>
</evidence>
<dbReference type="AlphaFoldDB" id="A0A2B7XXL3"/>
<dbReference type="Pfam" id="PF00076">
    <property type="entry name" value="RRM_1"/>
    <property type="match status" value="1"/>
</dbReference>
<keyword evidence="8 16" id="KW-0862">Zinc</keyword>
<feature type="domain" description="C3H1-type" evidence="19">
    <location>
        <begin position="136"/>
        <end position="158"/>
    </location>
</feature>
<evidence type="ECO:0000256" key="14">
    <source>
        <dbReference type="ARBA" id="ARBA00072313"/>
    </source>
</evidence>
<keyword evidence="6" id="KW-0747">Spliceosome</keyword>
<comment type="similarity">
    <text evidence="2">Belongs to the RRM CWC2 family.</text>
</comment>
<dbReference type="SUPFAM" id="SSF54928">
    <property type="entry name" value="RNA-binding domain, RBD"/>
    <property type="match status" value="1"/>
</dbReference>
<evidence type="ECO:0000256" key="4">
    <source>
        <dbReference type="ARBA" id="ARBA00022664"/>
    </source>
</evidence>
<name>A0A2B7XXL3_9EURO</name>
<dbReference type="PANTHER" id="PTHR14089:SF2">
    <property type="entry name" value="PRE-MRNA-SPLICING FACTOR CWC2"/>
    <property type="match status" value="1"/>
</dbReference>
<evidence type="ECO:0000256" key="5">
    <source>
        <dbReference type="ARBA" id="ARBA00022723"/>
    </source>
</evidence>
<keyword evidence="21" id="KW-1185">Reference proteome</keyword>
<dbReference type="PROSITE" id="PS50103">
    <property type="entry name" value="ZF_C3H1"/>
    <property type="match status" value="1"/>
</dbReference>
<feature type="compositionally biased region" description="Low complexity" evidence="17">
    <location>
        <begin position="42"/>
        <end position="52"/>
    </location>
</feature>
<dbReference type="STRING" id="1447875.A0A2B7XXL3"/>
<evidence type="ECO:0000256" key="17">
    <source>
        <dbReference type="SAM" id="MobiDB-lite"/>
    </source>
</evidence>
<dbReference type="GO" id="GO:0008380">
    <property type="term" value="P:RNA splicing"/>
    <property type="evidence" value="ECO:0007669"/>
    <property type="project" value="UniProtKB-KW"/>
</dbReference>
<evidence type="ECO:0000259" key="18">
    <source>
        <dbReference type="PROSITE" id="PS50102"/>
    </source>
</evidence>
<dbReference type="InterPro" id="IPR000571">
    <property type="entry name" value="Znf_CCCH"/>
</dbReference>
<evidence type="ECO:0000256" key="11">
    <source>
        <dbReference type="ARBA" id="ARBA00023242"/>
    </source>
</evidence>
<evidence type="ECO:0000256" key="6">
    <source>
        <dbReference type="ARBA" id="ARBA00022728"/>
    </source>
</evidence>
<dbReference type="InterPro" id="IPR032297">
    <property type="entry name" value="Torus"/>
</dbReference>
<evidence type="ECO:0000313" key="20">
    <source>
        <dbReference type="EMBL" id="PGH13956.1"/>
    </source>
</evidence>
<feature type="zinc finger region" description="C3H1-type" evidence="16">
    <location>
        <begin position="136"/>
        <end position="158"/>
    </location>
</feature>
<keyword evidence="9 15" id="KW-0694">RNA-binding</keyword>
<organism evidence="20 21">
    <name type="scientific">Helicocarpus griseus UAMH5409</name>
    <dbReference type="NCBI Taxonomy" id="1447875"/>
    <lineage>
        <taxon>Eukaryota</taxon>
        <taxon>Fungi</taxon>
        <taxon>Dikarya</taxon>
        <taxon>Ascomycota</taxon>
        <taxon>Pezizomycotina</taxon>
        <taxon>Eurotiomycetes</taxon>
        <taxon>Eurotiomycetidae</taxon>
        <taxon>Onygenales</taxon>
        <taxon>Ajellomycetaceae</taxon>
        <taxon>Helicocarpus</taxon>
    </lineage>
</organism>
<dbReference type="Pfam" id="PF16131">
    <property type="entry name" value="Torus"/>
    <property type="match status" value="1"/>
</dbReference>
<evidence type="ECO:0000256" key="7">
    <source>
        <dbReference type="ARBA" id="ARBA00022771"/>
    </source>
</evidence>
<dbReference type="InterPro" id="IPR039171">
    <property type="entry name" value="Cwc2/Slt11"/>
</dbReference>
<keyword evidence="10" id="KW-0508">mRNA splicing</keyword>
<sequence length="415" mass="45588">MAETASIQRPTEPSTSPPQDTPTQSGEASAPSTDLAISNPADTSLTTTTTTDADPEKKTKKIIRRKRRPARPQVDPATVKSEPPPQTGTVFNIWYNKWSGGDREDKYLSKHHAPSRCNISQDSGYTRADKVAGSYFCLFFARGLCPKGHECEYLHRLPGLHDLFNPNVDCFGRDKHSDYRDDMGGVGSFMRQNRTLYIGRIHVTDDIEEIVARHFAEWGQVERIRVLNSRGVAFVTYTNEANSQFAKEAMAHQSLDHNEVLNVRWATVDPNPLAQKRDAQRIEEQAAEAVRRALPAEFVAELEGRDPEARKRKKIEGSFGLSGYEPPDEVWYAHTRQLEQAGETQQIEAPEETRLIENAPAPAQQQESSAGGGGGILSGSTLSALNGLAGGGFTTQPSAPAPTGPLVAYDSDDSN</sequence>
<keyword evidence="4" id="KW-0507">mRNA processing</keyword>
<keyword evidence="12" id="KW-0131">Cell cycle</keyword>
<evidence type="ECO:0000313" key="21">
    <source>
        <dbReference type="Proteomes" id="UP000223968"/>
    </source>
</evidence>
<evidence type="ECO:0000259" key="19">
    <source>
        <dbReference type="PROSITE" id="PS50103"/>
    </source>
</evidence>
<evidence type="ECO:0000256" key="13">
    <source>
        <dbReference type="ARBA" id="ARBA00025224"/>
    </source>
</evidence>
<evidence type="ECO:0000256" key="3">
    <source>
        <dbReference type="ARBA" id="ARBA00017295"/>
    </source>
</evidence>
<dbReference type="InterPro" id="IPR000504">
    <property type="entry name" value="RRM_dom"/>
</dbReference>
<protein>
    <recommendedName>
        <fullName evidence="3">Pre-mRNA-splicing factor CWC2</fullName>
    </recommendedName>
    <alternativeName>
        <fullName evidence="14">Pre-mRNA-splicing factor cwc2</fullName>
    </alternativeName>
</protein>
<dbReference type="SUPFAM" id="SSF90229">
    <property type="entry name" value="CCCH zinc finger"/>
    <property type="match status" value="1"/>
</dbReference>
<comment type="function">
    <text evidence="13">Involved in the first step of pre-mRNA splicing. Required for cell growth and cell cycle control. Plays a role in the levels of the U1, U4, U5 and U6 snRNAs and the maintenance of the U4/U6 snRNA complex. May provide the link between the 'nineteen complex' NTC spliceosome protein complex and the spliceosome through the U6 snRNA. Associates predominantly with U6 snRNAs in assembled active spliceosomes. Binds directly to the internal stem-loop (ISL) domain of the U6 snRNA and to the pre-mRNA intron near the 5' splice site during the activation and catalytic phases of the spliceosome cycle.</text>
</comment>
<dbReference type="GO" id="GO:0071006">
    <property type="term" value="C:U2-type catalytic step 1 spliceosome"/>
    <property type="evidence" value="ECO:0007669"/>
    <property type="project" value="TreeGrafter"/>
</dbReference>
<proteinExistence type="inferred from homology"/>
<dbReference type="PANTHER" id="PTHR14089">
    <property type="entry name" value="PRE-MRNA-SPLICING FACTOR RBM22"/>
    <property type="match status" value="1"/>
</dbReference>
<feature type="compositionally biased region" description="Basic residues" evidence="17">
    <location>
        <begin position="58"/>
        <end position="70"/>
    </location>
</feature>
<dbReference type="EMBL" id="PDNB01000040">
    <property type="protein sequence ID" value="PGH13956.1"/>
    <property type="molecule type" value="Genomic_DNA"/>
</dbReference>
<dbReference type="GO" id="GO:0008270">
    <property type="term" value="F:zinc ion binding"/>
    <property type="evidence" value="ECO:0007669"/>
    <property type="project" value="UniProtKB-KW"/>
</dbReference>
<dbReference type="InterPro" id="IPR012677">
    <property type="entry name" value="Nucleotide-bd_a/b_plait_sf"/>
</dbReference>
<feature type="compositionally biased region" description="Polar residues" evidence="17">
    <location>
        <begin position="26"/>
        <end position="36"/>
    </location>
</feature>
<dbReference type="GO" id="GO:0000974">
    <property type="term" value="C:Prp19 complex"/>
    <property type="evidence" value="ECO:0007669"/>
    <property type="project" value="TreeGrafter"/>
</dbReference>
<dbReference type="SMART" id="SM00360">
    <property type="entry name" value="RRM"/>
    <property type="match status" value="1"/>
</dbReference>
<keyword evidence="5 16" id="KW-0479">Metal-binding</keyword>
<reference evidence="20 21" key="1">
    <citation type="submission" date="2017-10" db="EMBL/GenBank/DDBJ databases">
        <title>Comparative genomics in systemic dimorphic fungi from Ajellomycetaceae.</title>
        <authorList>
            <person name="Munoz J.F."/>
            <person name="Mcewen J.G."/>
            <person name="Clay O.K."/>
            <person name="Cuomo C.A."/>
        </authorList>
    </citation>
    <scope>NUCLEOTIDE SEQUENCE [LARGE SCALE GENOMIC DNA]</scope>
    <source>
        <strain evidence="20 21">UAMH5409</strain>
    </source>
</reference>
<dbReference type="InterPro" id="IPR035979">
    <property type="entry name" value="RBD_domain_sf"/>
</dbReference>
<dbReference type="Gene3D" id="3.30.70.330">
    <property type="match status" value="1"/>
</dbReference>
<evidence type="ECO:0000256" key="2">
    <source>
        <dbReference type="ARBA" id="ARBA00008024"/>
    </source>
</evidence>